<feature type="compositionally biased region" description="Polar residues" evidence="28">
    <location>
        <begin position="388"/>
        <end position="398"/>
    </location>
</feature>
<accession>A0AAN8NVI4</accession>
<sequence>MNQSGDEQAECPLCMEPFEVDDLNFFPCTCGYQICRFCWHRIRTDENGLCPACRKAYPENPADFKPLSQEQVAKLKAEKRQKEQQRKQKATESRKHLANVRVVQKNLVFVVGLPIRLAEPNVLKKHEYFGKFGKIQKVVINQSTSYAGALGPSASAYVTYNRYEDALRAIQAINNIWVDNRQIKTSLGTTKYCSHFIKAQTCPKPDCMYLHDLGDPEASFTKEEMQRGKHQEYERNLFEQFNNTISQERKTTPSPPALGNGLPSSDSTSTFPSATKEAWLSTQGGTTTQTNPGGGTVTTSAISNPGGSNVATTGAAPLGNNTQSNSTTLSKQQPQQQQSQNQQQQSQQQQQQQQQQQSSSKTKAVKEKNASSNEKSTSNKKKGKEKQMNGTNNSSKDSLPNGFIKIPENVSLNYELGFSDVNDLSDKDNQEVESKLLTNNECERITTTDSDTEKCLVNGFQTENVNSPFDKGNFNQRHNCVYQNGGLNFSNNICQQNIFNNYISLNKFGGQLKSDNLLMENNDVFLNQNNHLLGQQNYLLKQQLAQQQRNQPNLQQILIQQQQNMYPTQNHFSQDFRLVQHAQQQQQQAPPQQQQSSPQSVNGLHTQNQHFNYLPQSNLRDQLLLQQKQTQLILNNYTPSGNNYIHLPNGEDLMVVDNVIPQHKFSENGLVHGNKYSSDYKLKDNRKSEEATAGEKASTDVSNRLGDDELGFDPFHETQKALADLMEKELLIQQNKQSLQHKNDQYYQSPQCYQSQHGFDGCQRGFNQLQVNMLNQQNSIIGGKLLSQIHSQQILNSTNSKSSGSNRLDGVRCTLPPPGFASPSQTGPPTHLNSFGQGMSRGNNSRKMSAFMGLSSSESSFQPHYVPNGVTKADDWPENLRTLVQEGRTSSPSSVNPSYSSAPKGWSNVGNCSDWTALDPAIVSSSRSQHLSIHNQSLLNNQGLSHLLQNHLQNQMCQLNIGNVLGHNNWSSSHRQNDDNWSTHMQTTVPPPGFALPHTGGELKKSVVSGIEGLE</sequence>
<dbReference type="InterPro" id="IPR003954">
    <property type="entry name" value="RRM_euk-type"/>
</dbReference>
<evidence type="ECO:0000256" key="17">
    <source>
        <dbReference type="ARBA" id="ARBA00023242"/>
    </source>
</evidence>
<keyword evidence="6" id="KW-0488">Methylation</keyword>
<feature type="compositionally biased region" description="Low complexity" evidence="28">
    <location>
        <begin position="332"/>
        <end position="360"/>
    </location>
</feature>
<dbReference type="CDD" id="cd12438">
    <property type="entry name" value="RRM_CNOT4"/>
    <property type="match status" value="1"/>
</dbReference>
<feature type="domain" description="RRM" evidence="30">
    <location>
        <begin position="106"/>
        <end position="190"/>
    </location>
</feature>
<dbReference type="PANTHER" id="PTHR12603:SF0">
    <property type="entry name" value="CCR4-NOT TRANSCRIPTION COMPLEX SUBUNIT 4"/>
    <property type="match status" value="1"/>
</dbReference>
<evidence type="ECO:0000256" key="25">
    <source>
        <dbReference type="PROSITE-ProRule" id="PRU00176"/>
    </source>
</evidence>
<dbReference type="Gene3D" id="3.30.40.10">
    <property type="entry name" value="Zinc/RING finger domain, C3HC4 (zinc finger)"/>
    <property type="match status" value="1"/>
</dbReference>
<dbReference type="SUPFAM" id="SSF57850">
    <property type="entry name" value="RING/U-box"/>
    <property type="match status" value="1"/>
</dbReference>
<dbReference type="GO" id="GO:0008270">
    <property type="term" value="F:zinc ion binding"/>
    <property type="evidence" value="ECO:0007669"/>
    <property type="project" value="UniProtKB-KW"/>
</dbReference>
<dbReference type="GO" id="GO:0061630">
    <property type="term" value="F:ubiquitin protein ligase activity"/>
    <property type="evidence" value="ECO:0007669"/>
    <property type="project" value="UniProtKB-EC"/>
</dbReference>
<dbReference type="SMART" id="SM00361">
    <property type="entry name" value="RRM_1"/>
    <property type="match status" value="1"/>
</dbReference>
<evidence type="ECO:0000256" key="21">
    <source>
        <dbReference type="ARBA" id="ARBA00075062"/>
    </source>
</evidence>
<feature type="compositionally biased region" description="Polar residues" evidence="28">
    <location>
        <begin position="300"/>
        <end position="312"/>
    </location>
</feature>
<comment type="subcellular location">
    <subcellularLocation>
        <location evidence="3">Cytoplasm</location>
    </subcellularLocation>
    <subcellularLocation>
        <location evidence="2">Nucleus</location>
    </subcellularLocation>
</comment>
<evidence type="ECO:0000256" key="13">
    <source>
        <dbReference type="ARBA" id="ARBA00022833"/>
    </source>
</evidence>
<feature type="compositionally biased region" description="Basic and acidic residues" evidence="28">
    <location>
        <begin position="678"/>
        <end position="690"/>
    </location>
</feature>
<reference evidence="32 33" key="1">
    <citation type="submission" date="2023-10" db="EMBL/GenBank/DDBJ databases">
        <title>Genomes of two closely related lineages of the louse Polyplax serrata with different host specificities.</title>
        <authorList>
            <person name="Martinu J."/>
            <person name="Tarabai H."/>
            <person name="Stefka J."/>
            <person name="Hypsa V."/>
        </authorList>
    </citation>
    <scope>NUCLEOTIDE SEQUENCE [LARGE SCALE GENOMIC DNA]</scope>
    <source>
        <strain evidence="32">HR10_N</strain>
    </source>
</reference>
<evidence type="ECO:0000256" key="1">
    <source>
        <dbReference type="ARBA" id="ARBA00000900"/>
    </source>
</evidence>
<dbReference type="GO" id="GO:0005634">
    <property type="term" value="C:nucleus"/>
    <property type="evidence" value="ECO:0007669"/>
    <property type="project" value="UniProtKB-SubCell"/>
</dbReference>
<evidence type="ECO:0000256" key="5">
    <source>
        <dbReference type="ARBA" id="ARBA00012483"/>
    </source>
</evidence>
<feature type="compositionally biased region" description="Polar residues" evidence="28">
    <location>
        <begin position="262"/>
        <end position="273"/>
    </location>
</feature>
<dbReference type="PROSITE" id="PS50089">
    <property type="entry name" value="ZF_RING_2"/>
    <property type="match status" value="1"/>
</dbReference>
<gene>
    <name evidence="32" type="ORF">RUM43_014412</name>
</gene>
<keyword evidence="13 26" id="KW-0862">Zinc</keyword>
<evidence type="ECO:0000256" key="6">
    <source>
        <dbReference type="ARBA" id="ARBA00022481"/>
    </source>
</evidence>
<evidence type="ECO:0000256" key="8">
    <source>
        <dbReference type="ARBA" id="ARBA00022553"/>
    </source>
</evidence>
<dbReference type="EC" id="2.3.2.27" evidence="5"/>
<evidence type="ECO:0000313" key="33">
    <source>
        <dbReference type="Proteomes" id="UP001372834"/>
    </source>
</evidence>
<dbReference type="InterPro" id="IPR034261">
    <property type="entry name" value="CNOT4_RRM"/>
</dbReference>
<evidence type="ECO:0000256" key="28">
    <source>
        <dbReference type="SAM" id="MobiDB-lite"/>
    </source>
</evidence>
<evidence type="ECO:0000256" key="24">
    <source>
        <dbReference type="ARBA" id="ARBA00083942"/>
    </source>
</evidence>
<proteinExistence type="predicted"/>
<feature type="region of interest" description="Disordered" evidence="28">
    <location>
        <begin position="247"/>
        <end position="402"/>
    </location>
</feature>
<dbReference type="EMBL" id="JAWJWE010000044">
    <property type="protein sequence ID" value="KAK6617403.1"/>
    <property type="molecule type" value="Genomic_DNA"/>
</dbReference>
<evidence type="ECO:0000256" key="23">
    <source>
        <dbReference type="ARBA" id="ARBA00083547"/>
    </source>
</evidence>
<evidence type="ECO:0000256" key="11">
    <source>
        <dbReference type="ARBA" id="ARBA00022771"/>
    </source>
</evidence>
<evidence type="ECO:0000256" key="9">
    <source>
        <dbReference type="ARBA" id="ARBA00022679"/>
    </source>
</evidence>
<evidence type="ECO:0000256" key="16">
    <source>
        <dbReference type="ARBA" id="ARBA00023054"/>
    </source>
</evidence>
<dbReference type="CDD" id="cd16618">
    <property type="entry name" value="mRING-HC-C4C4_CNOT4"/>
    <property type="match status" value="1"/>
</dbReference>
<evidence type="ECO:0000256" key="10">
    <source>
        <dbReference type="ARBA" id="ARBA00022723"/>
    </source>
</evidence>
<evidence type="ECO:0000256" key="2">
    <source>
        <dbReference type="ARBA" id="ARBA00004123"/>
    </source>
</evidence>
<feature type="region of interest" description="Disordered" evidence="28">
    <location>
        <begin position="581"/>
        <end position="605"/>
    </location>
</feature>
<evidence type="ECO:0000313" key="32">
    <source>
        <dbReference type="EMBL" id="KAK6617403.1"/>
    </source>
</evidence>
<feature type="compositionally biased region" description="Low complexity" evidence="28">
    <location>
        <begin position="582"/>
        <end position="600"/>
    </location>
</feature>
<dbReference type="Gene3D" id="3.30.70.330">
    <property type="match status" value="1"/>
</dbReference>
<dbReference type="Pfam" id="PF14570">
    <property type="entry name" value="zf-RING_4"/>
    <property type="match status" value="1"/>
</dbReference>
<dbReference type="InterPro" id="IPR012677">
    <property type="entry name" value="Nucleotide-bd_a/b_plait_sf"/>
</dbReference>
<dbReference type="Pfam" id="PF00076">
    <property type="entry name" value="RRM_1"/>
    <property type="match status" value="1"/>
</dbReference>
<feature type="compositionally biased region" description="Low complexity" evidence="28">
    <location>
        <begin position="282"/>
        <end position="291"/>
    </location>
</feature>
<dbReference type="InterPro" id="IPR001841">
    <property type="entry name" value="Znf_RING"/>
</dbReference>
<keyword evidence="8" id="KW-0597">Phosphoprotein</keyword>
<evidence type="ECO:0000256" key="4">
    <source>
        <dbReference type="ARBA" id="ARBA00004906"/>
    </source>
</evidence>
<feature type="domain" description="C3H1-type" evidence="31">
    <location>
        <begin position="187"/>
        <end position="214"/>
    </location>
</feature>
<dbReference type="InterPro" id="IPR039515">
    <property type="entry name" value="NOT4_mRING-HC-C4C4"/>
</dbReference>
<keyword evidence="16 27" id="KW-0175">Coiled coil</keyword>
<feature type="coiled-coil region" evidence="27">
    <location>
        <begin position="65"/>
        <end position="95"/>
    </location>
</feature>
<dbReference type="PROSITE" id="PS50103">
    <property type="entry name" value="ZF_C3H1"/>
    <property type="match status" value="1"/>
</dbReference>
<keyword evidence="17" id="KW-0539">Nucleus</keyword>
<keyword evidence="14" id="KW-0832">Ubl conjugation</keyword>
<keyword evidence="10 26" id="KW-0479">Metal-binding</keyword>
<keyword evidence="12" id="KW-0833">Ubl conjugation pathway</keyword>
<evidence type="ECO:0000256" key="15">
    <source>
        <dbReference type="ARBA" id="ARBA00022884"/>
    </source>
</evidence>
<keyword evidence="11 26" id="KW-0863">Zinc-finger</keyword>
<keyword evidence="7" id="KW-0963">Cytoplasm</keyword>
<organism evidence="32 33">
    <name type="scientific">Polyplax serrata</name>
    <name type="common">Common mouse louse</name>
    <dbReference type="NCBI Taxonomy" id="468196"/>
    <lineage>
        <taxon>Eukaryota</taxon>
        <taxon>Metazoa</taxon>
        <taxon>Ecdysozoa</taxon>
        <taxon>Arthropoda</taxon>
        <taxon>Hexapoda</taxon>
        <taxon>Insecta</taxon>
        <taxon>Pterygota</taxon>
        <taxon>Neoptera</taxon>
        <taxon>Paraneoptera</taxon>
        <taxon>Psocodea</taxon>
        <taxon>Troctomorpha</taxon>
        <taxon>Phthiraptera</taxon>
        <taxon>Anoplura</taxon>
        <taxon>Polyplacidae</taxon>
        <taxon>Polyplax</taxon>
    </lineage>
</organism>
<feature type="zinc finger region" description="C3H1-type" evidence="26">
    <location>
        <begin position="187"/>
        <end position="214"/>
    </location>
</feature>
<dbReference type="FunFam" id="3.30.70.330:FF:000044">
    <property type="entry name" value="Putative ccr4-not transcription complex subunit 4"/>
    <property type="match status" value="1"/>
</dbReference>
<evidence type="ECO:0000256" key="22">
    <source>
        <dbReference type="ARBA" id="ARBA00077837"/>
    </source>
</evidence>
<dbReference type="GO" id="GO:0030014">
    <property type="term" value="C:CCR4-NOT complex"/>
    <property type="evidence" value="ECO:0007669"/>
    <property type="project" value="InterPro"/>
</dbReference>
<dbReference type="InterPro" id="IPR039780">
    <property type="entry name" value="Mot2"/>
</dbReference>
<comment type="catalytic activity">
    <reaction evidence="1">
        <text>S-ubiquitinyl-[E2 ubiquitin-conjugating enzyme]-L-cysteine + [acceptor protein]-L-lysine = [E2 ubiquitin-conjugating enzyme]-L-cysteine + N(6)-ubiquitinyl-[acceptor protein]-L-lysine.</text>
        <dbReference type="EC" id="2.3.2.27"/>
    </reaction>
</comment>
<evidence type="ECO:0000256" key="27">
    <source>
        <dbReference type="SAM" id="Coils"/>
    </source>
</evidence>
<dbReference type="InterPro" id="IPR000571">
    <property type="entry name" value="Znf_CCCH"/>
</dbReference>
<feature type="compositionally biased region" description="Polar residues" evidence="28">
    <location>
        <begin position="319"/>
        <end position="331"/>
    </location>
</feature>
<dbReference type="InterPro" id="IPR035979">
    <property type="entry name" value="RBD_domain_sf"/>
</dbReference>
<dbReference type="GO" id="GO:0016567">
    <property type="term" value="P:protein ubiquitination"/>
    <property type="evidence" value="ECO:0007669"/>
    <property type="project" value="TreeGrafter"/>
</dbReference>
<evidence type="ECO:0000259" key="30">
    <source>
        <dbReference type="PROSITE" id="PS50102"/>
    </source>
</evidence>
<protein>
    <recommendedName>
        <fullName evidence="20">CCR4-NOT transcription complex subunit 4</fullName>
        <ecNumber evidence="5">2.3.2.27</ecNumber>
    </recommendedName>
    <alternativeName>
        <fullName evidence="23">CCR4-associated factor 4</fullName>
    </alternativeName>
    <alternativeName>
        <fullName evidence="24">E3 ubiquitin-protein ligase CNOT4</fullName>
    </alternativeName>
    <alternativeName>
        <fullName evidence="21">Potential transcriptional repressor NOT4Hp</fullName>
    </alternativeName>
    <alternativeName>
        <fullName evidence="22">RING-type E3 ubiquitin transferase CNOT4</fullName>
    </alternativeName>
</protein>
<dbReference type="InterPro" id="IPR000504">
    <property type="entry name" value="RRM_dom"/>
</dbReference>
<comment type="subunit">
    <text evidence="19">Interacts with CNOT1 via its C-terminus but does not stably associate with the CCR4-NOT complex. Interacts (via RING domain) with UBE2D2. Interacts with ABCE1, PINK1 and PELO.</text>
</comment>
<evidence type="ECO:0000256" key="14">
    <source>
        <dbReference type="ARBA" id="ARBA00022843"/>
    </source>
</evidence>
<evidence type="ECO:0000256" key="3">
    <source>
        <dbReference type="ARBA" id="ARBA00004496"/>
    </source>
</evidence>
<dbReference type="GO" id="GO:0003723">
    <property type="term" value="F:RNA binding"/>
    <property type="evidence" value="ECO:0007669"/>
    <property type="project" value="UniProtKB-UniRule"/>
</dbReference>
<evidence type="ECO:0000256" key="7">
    <source>
        <dbReference type="ARBA" id="ARBA00022490"/>
    </source>
</evidence>
<dbReference type="SUPFAM" id="SSF54928">
    <property type="entry name" value="RNA-binding domain, RBD"/>
    <property type="match status" value="1"/>
</dbReference>
<dbReference type="PANTHER" id="PTHR12603">
    <property type="entry name" value="CCR4-NOT TRANSCRIPTION COMPLEX RELATED"/>
    <property type="match status" value="1"/>
</dbReference>
<evidence type="ECO:0000256" key="12">
    <source>
        <dbReference type="ARBA" id="ARBA00022786"/>
    </source>
</evidence>
<dbReference type="Proteomes" id="UP001372834">
    <property type="component" value="Unassembled WGS sequence"/>
</dbReference>
<evidence type="ECO:0000256" key="19">
    <source>
        <dbReference type="ARBA" id="ARBA00062432"/>
    </source>
</evidence>
<evidence type="ECO:0000256" key="20">
    <source>
        <dbReference type="ARBA" id="ARBA00071435"/>
    </source>
</evidence>
<evidence type="ECO:0000259" key="31">
    <source>
        <dbReference type="PROSITE" id="PS50103"/>
    </source>
</evidence>
<evidence type="ECO:0000256" key="26">
    <source>
        <dbReference type="PROSITE-ProRule" id="PRU00723"/>
    </source>
</evidence>
<dbReference type="PROSITE" id="PS50102">
    <property type="entry name" value="RRM"/>
    <property type="match status" value="1"/>
</dbReference>
<dbReference type="InterPro" id="IPR013083">
    <property type="entry name" value="Znf_RING/FYVE/PHD"/>
</dbReference>
<keyword evidence="15 25" id="KW-0694">RNA-binding</keyword>
<feature type="domain" description="RING-type" evidence="29">
    <location>
        <begin position="11"/>
        <end position="54"/>
    </location>
</feature>
<comment type="caution">
    <text evidence="32">The sequence shown here is derived from an EMBL/GenBank/DDBJ whole genome shotgun (WGS) entry which is preliminary data.</text>
</comment>
<comment type="function">
    <text evidence="18">Has E3 ubiquitin ligase activity, promoting ubiquitination and degradation of target proteins. Involved in activation of the JAK/STAT pathway. Catalyzes ubiquitination of methylated RBM15. Plays a role in quality control of translation of mitochondrial outer membrane-localized mRNA. As part of the PINK1-regulated signaling, upon mitochondria damage, ubiquitinates ABCE1 and thereby recruits autophagy receptors to the mitochondrial outer membrane to initiate mitophagy.</text>
</comment>
<name>A0AAN8NVI4_POLSC</name>
<dbReference type="GO" id="GO:0005829">
    <property type="term" value="C:cytosol"/>
    <property type="evidence" value="ECO:0007669"/>
    <property type="project" value="UniProtKB-ARBA"/>
</dbReference>
<dbReference type="AlphaFoldDB" id="A0AAN8NVI4"/>
<keyword evidence="9" id="KW-0808">Transferase</keyword>
<feature type="region of interest" description="Disordered" evidence="28">
    <location>
        <begin position="673"/>
        <end position="705"/>
    </location>
</feature>
<evidence type="ECO:0000256" key="18">
    <source>
        <dbReference type="ARBA" id="ARBA00057081"/>
    </source>
</evidence>
<dbReference type="FunFam" id="3.30.40.10:FF:000006">
    <property type="entry name" value="CCR4-NOT transcription complex subunit 4"/>
    <property type="match status" value="1"/>
</dbReference>
<comment type="pathway">
    <text evidence="4">Protein modification; protein ubiquitination.</text>
</comment>
<evidence type="ECO:0000259" key="29">
    <source>
        <dbReference type="PROSITE" id="PS50089"/>
    </source>
</evidence>